<name>A0A3E4KXX9_9BACE</name>
<evidence type="ECO:0000313" key="4">
    <source>
        <dbReference type="EMBL" id="RGT57133.1"/>
    </source>
</evidence>
<evidence type="ECO:0000259" key="3">
    <source>
        <dbReference type="Pfam" id="PF20736"/>
    </source>
</evidence>
<dbReference type="EMBL" id="RCXO01000004">
    <property type="protein sequence ID" value="RYT81789.1"/>
    <property type="molecule type" value="Genomic_DNA"/>
</dbReference>
<dbReference type="RefSeq" id="WP_021967432.1">
    <property type="nucleotide sequence ID" value="NZ_CABMMK010000004.1"/>
</dbReference>
<dbReference type="InterPro" id="IPR049174">
    <property type="entry name" value="Beta-AFase-like"/>
</dbReference>
<dbReference type="PANTHER" id="PTHR43465:SF2">
    <property type="entry name" value="DUF1680 DOMAIN PROTEIN (AFU_ORTHOLOGUE AFUA_1G08910)"/>
    <property type="match status" value="1"/>
</dbReference>
<dbReference type="GO" id="GO:0005975">
    <property type="term" value="P:carbohydrate metabolic process"/>
    <property type="evidence" value="ECO:0007669"/>
    <property type="project" value="InterPro"/>
</dbReference>
<dbReference type="EMBL" id="QRQM01000032">
    <property type="protein sequence ID" value="RHN03417.1"/>
    <property type="molecule type" value="Genomic_DNA"/>
</dbReference>
<dbReference type="InterPro" id="IPR008928">
    <property type="entry name" value="6-hairpin_glycosidase_sf"/>
</dbReference>
<feature type="domain" description="Non-reducing end beta-L-arabinofuranosidase-like GH127 catalytic" evidence="2">
    <location>
        <begin position="59"/>
        <end position="392"/>
    </location>
</feature>
<evidence type="ECO:0000313" key="8">
    <source>
        <dbReference type="Proteomes" id="UP000286003"/>
    </source>
</evidence>
<dbReference type="AlphaFoldDB" id="A0A3E4KXX9"/>
<dbReference type="Proteomes" id="UP000284772">
    <property type="component" value="Unassembled WGS sequence"/>
</dbReference>
<evidence type="ECO:0000256" key="1">
    <source>
        <dbReference type="SAM" id="SignalP"/>
    </source>
</evidence>
<dbReference type="PANTHER" id="PTHR43465">
    <property type="entry name" value="DUF1680 DOMAIN PROTEIN (AFU_ORTHOLOGUE AFUA_1G08910)"/>
    <property type="match status" value="1"/>
</dbReference>
<dbReference type="InterPro" id="IPR049046">
    <property type="entry name" value="Beta-AFase-like_GH127_middle"/>
</dbReference>
<dbReference type="Pfam" id="PF07944">
    <property type="entry name" value="Beta-AFase-like_GH127_cat"/>
    <property type="match status" value="1"/>
</dbReference>
<dbReference type="Proteomes" id="UP000286003">
    <property type="component" value="Unassembled WGS sequence"/>
</dbReference>
<evidence type="ECO:0000259" key="2">
    <source>
        <dbReference type="Pfam" id="PF07944"/>
    </source>
</evidence>
<evidence type="ECO:0000313" key="5">
    <source>
        <dbReference type="EMBL" id="RHN03417.1"/>
    </source>
</evidence>
<dbReference type="Pfam" id="PF20736">
    <property type="entry name" value="Glyco_hydro127M"/>
    <property type="match status" value="1"/>
</dbReference>
<dbReference type="Gene3D" id="1.50.10.20">
    <property type="match status" value="1"/>
</dbReference>
<evidence type="ECO:0000313" key="6">
    <source>
        <dbReference type="EMBL" id="RYT81789.1"/>
    </source>
</evidence>
<sequence length="611" mass="68993">MKKLIILFFLFTSSLYAQTKLKMESVQIGGYVGGRIEDCIRTRVQLQDVDHLTAPFRTKNDTASWQTEFWGKWVQGAIASYRYNHSVALYAKIKKSVDDIISTQQPDGYIGNYRLDAQLKSWDIWGRKYTTLGLLSWYEISGEKQALNAACRVIDHLMTQVGEGGTNIVTTGNYYGMASSSILEPVMYLYKYTGDYKYLQFAKYIVAQWETPEGPQLITKAINGVPVAARFPHPFDWFSPENGQKAYEMMSCYIGLLELYKVTHNAAYLDAVQKTVNDIANTEINVAGSGSAFESWYSGRKYQTSPTYHTMETCVTFTWMQLCDKLLALTGNPFYADQIEKSLYNALMAALKDDASQIAKYSPMEGHRCEGEEQCGMHINCCNANGPRAFALIPDFAVKKMGNEVYVNYYGDMSASLENGHNKVLVKQHTTYPVSNVIDITIDVTKENVFGLHLRVPVWSAQTVITLNGEELKDICPGTYHAITRKWKKGDHIQIILDMPARLLEQNQMQAIVRGPIVLARDSRFNDGFVDETLVVDSEDGIVKAEVDSVPGFAWMRLKVPVTVGTDLEGVGMYRNISFCDFASAGNTWDKQVRYRVWIPRTLDVKKGHLK</sequence>
<gene>
    <name evidence="4" type="ORF">DWX27_02860</name>
    <name evidence="5" type="ORF">DWZ32_20635</name>
    <name evidence="6" type="ORF">EAJ06_04440</name>
</gene>
<evidence type="ECO:0000313" key="9">
    <source>
        <dbReference type="Proteomes" id="UP000291191"/>
    </source>
</evidence>
<comment type="caution">
    <text evidence="5">The sequence shown here is derived from an EMBL/GenBank/DDBJ whole genome shotgun (WGS) entry which is preliminary data.</text>
</comment>
<keyword evidence="9" id="KW-1185">Reference proteome</keyword>
<proteinExistence type="predicted"/>
<evidence type="ECO:0008006" key="10">
    <source>
        <dbReference type="Google" id="ProtNLM"/>
    </source>
</evidence>
<feature type="chain" id="PRO_5044592986" description="Non-reducing end beta-L-arabinofuranosidase" evidence="1">
    <location>
        <begin position="20"/>
        <end position="611"/>
    </location>
</feature>
<keyword evidence="1" id="KW-0732">Signal</keyword>
<reference evidence="6 9" key="2">
    <citation type="journal article" date="2019" name="Science, e1252229">
        <title>Invertible promoters mediate bacterial phase variation, antibiotic resistance, and host adaptation in the gut.</title>
        <authorList>
            <person name="Jiang X."/>
            <person name="Hall A.B."/>
            <person name="Arthur T.D."/>
            <person name="Plichta D.R."/>
            <person name="Covington C.T."/>
            <person name="Poyet M."/>
            <person name="Crothers J."/>
            <person name="Moses P.L."/>
            <person name="Tolonen A.C."/>
            <person name="Vlamakis H."/>
            <person name="Alm E.J."/>
            <person name="Xavier R.J."/>
        </authorList>
    </citation>
    <scope>NUCLEOTIDE SEQUENCE [LARGE SCALE GENOMIC DNA]</scope>
    <source>
        <strain evidence="6">Bf_0095</strain>
        <strain evidence="9">bf_0095</strain>
    </source>
</reference>
<protein>
    <recommendedName>
        <fullName evidence="10">Non-reducing end beta-L-arabinofuranosidase</fullName>
    </recommendedName>
</protein>
<organism evidence="5 8">
    <name type="scientific">Bacteroides intestinalis</name>
    <dbReference type="NCBI Taxonomy" id="329854"/>
    <lineage>
        <taxon>Bacteria</taxon>
        <taxon>Pseudomonadati</taxon>
        <taxon>Bacteroidota</taxon>
        <taxon>Bacteroidia</taxon>
        <taxon>Bacteroidales</taxon>
        <taxon>Bacteroidaceae</taxon>
        <taxon>Bacteroides</taxon>
    </lineage>
</organism>
<dbReference type="Proteomes" id="UP000291191">
    <property type="component" value="Unassembled WGS sequence"/>
</dbReference>
<dbReference type="OrthoDB" id="9757939at2"/>
<accession>A0A3E4KXX9</accession>
<dbReference type="InterPro" id="IPR012878">
    <property type="entry name" value="Beta-AFase-like_GH127_cat"/>
</dbReference>
<feature type="domain" description="Non-reducing end beta-L-arabinofuranosidase-like GH127 middle" evidence="3">
    <location>
        <begin position="404"/>
        <end position="499"/>
    </location>
</feature>
<dbReference type="EMBL" id="QRWT01000002">
    <property type="protein sequence ID" value="RGT57133.1"/>
    <property type="molecule type" value="Genomic_DNA"/>
</dbReference>
<evidence type="ECO:0000313" key="7">
    <source>
        <dbReference type="Proteomes" id="UP000284772"/>
    </source>
</evidence>
<reference evidence="7 8" key="1">
    <citation type="submission" date="2018-08" db="EMBL/GenBank/DDBJ databases">
        <title>A genome reference for cultivated species of the human gut microbiota.</title>
        <authorList>
            <person name="Zou Y."/>
            <person name="Xue W."/>
            <person name="Luo G."/>
        </authorList>
    </citation>
    <scope>NUCLEOTIDE SEQUENCE [LARGE SCALE GENOMIC DNA]</scope>
    <source>
        <strain evidence="4 7">AF19-10AC</strain>
        <strain evidence="5 8">AF31-23</strain>
    </source>
</reference>
<feature type="signal peptide" evidence="1">
    <location>
        <begin position="1"/>
        <end position="19"/>
    </location>
</feature>
<dbReference type="SUPFAM" id="SSF48208">
    <property type="entry name" value="Six-hairpin glycosidases"/>
    <property type="match status" value="1"/>
</dbReference>